<accession>K9HTW2</accession>
<reference evidence="6 7" key="1">
    <citation type="journal article" date="2013" name="Genome Announc.">
        <title>Draft Genome Sequence of an Alphaproteobacterium, Caenispirillum salinarum AK4(T), Isolated from a Solar Saltern.</title>
        <authorList>
            <person name="Khatri I."/>
            <person name="Singh A."/>
            <person name="Korpole S."/>
            <person name="Pinnaka A.K."/>
            <person name="Subramanian S."/>
        </authorList>
    </citation>
    <scope>NUCLEOTIDE SEQUENCE [LARGE SCALE GENOMIC DNA]</scope>
    <source>
        <strain evidence="6 7">AK4</strain>
    </source>
</reference>
<dbReference type="SUPFAM" id="SSF111369">
    <property type="entry name" value="HlyD-like secretion proteins"/>
    <property type="match status" value="1"/>
</dbReference>
<dbReference type="OrthoDB" id="9806939at2"/>
<feature type="domain" description="CusB-like beta-barrel" evidence="4">
    <location>
        <begin position="203"/>
        <end position="278"/>
    </location>
</feature>
<feature type="signal peptide" evidence="3">
    <location>
        <begin position="1"/>
        <end position="22"/>
    </location>
</feature>
<dbReference type="Gene3D" id="2.40.50.100">
    <property type="match status" value="1"/>
</dbReference>
<dbReference type="GO" id="GO:0015562">
    <property type="term" value="F:efflux transmembrane transporter activity"/>
    <property type="evidence" value="ECO:0007669"/>
    <property type="project" value="TreeGrafter"/>
</dbReference>
<comment type="caution">
    <text evidence="6">The sequence shown here is derived from an EMBL/GenBank/DDBJ whole genome shotgun (WGS) entry which is preliminary data.</text>
</comment>
<dbReference type="eggNOG" id="COG0845">
    <property type="taxonomic scope" value="Bacteria"/>
</dbReference>
<dbReference type="Pfam" id="PF25967">
    <property type="entry name" value="RND-MFP_C"/>
    <property type="match status" value="1"/>
</dbReference>
<organism evidence="6 7">
    <name type="scientific">Caenispirillum salinarum AK4</name>
    <dbReference type="NCBI Taxonomy" id="1238182"/>
    <lineage>
        <taxon>Bacteria</taxon>
        <taxon>Pseudomonadati</taxon>
        <taxon>Pseudomonadota</taxon>
        <taxon>Alphaproteobacteria</taxon>
        <taxon>Rhodospirillales</taxon>
        <taxon>Novispirillaceae</taxon>
        <taxon>Caenispirillum</taxon>
    </lineage>
</organism>
<dbReference type="RefSeq" id="WP_009539525.1">
    <property type="nucleotide sequence ID" value="NZ_ANHY01000005.1"/>
</dbReference>
<dbReference type="Gene3D" id="1.10.287.470">
    <property type="entry name" value="Helix hairpin bin"/>
    <property type="match status" value="1"/>
</dbReference>
<dbReference type="PANTHER" id="PTHR30469">
    <property type="entry name" value="MULTIDRUG RESISTANCE PROTEIN MDTA"/>
    <property type="match status" value="1"/>
</dbReference>
<evidence type="ECO:0000313" key="7">
    <source>
        <dbReference type="Proteomes" id="UP000009881"/>
    </source>
</evidence>
<proteinExistence type="inferred from homology"/>
<dbReference type="Gene3D" id="2.40.420.20">
    <property type="match status" value="1"/>
</dbReference>
<sequence>MTALPRRLSAAAVLLLSGLALAACDDAAGQDGDAARTLEPDVRPVRVMTVEPGAATDIRRFPARVEAAQTSTVSFQVPGKIAEFPVREGETVEEGALIAALDATDYELALREARVRADQLRKELERKRALREDGHVSQATLDDARAAYELARVAVDRAEQNLDYARIEAPFKALVAERLVDRFTNVQAGAPVALLQDISTLDVEVSVPEITMGRTRQEDLVSVTASLSARPEREFPLTIKEWATEPDPSTRAYRVTFSMENPEDIGVLPGMSATVEVAIADAGAGALVVPAGAVDAGPQGDFRVWVLDEESNTVHPQPVKVGSLADGRLEVLEGLEGGETIVSAGAGFLSEGQKVRPVDARPAR</sequence>
<dbReference type="PROSITE" id="PS51257">
    <property type="entry name" value="PROKAR_LIPOPROTEIN"/>
    <property type="match status" value="1"/>
</dbReference>
<dbReference type="NCBIfam" id="TIGR01730">
    <property type="entry name" value="RND_mfp"/>
    <property type="match status" value="1"/>
</dbReference>
<feature type="domain" description="Multidrug resistance protein MdtA-like C-terminal permuted SH3" evidence="5">
    <location>
        <begin position="286"/>
        <end position="345"/>
    </location>
</feature>
<feature type="chain" id="PRO_5003931888" evidence="3">
    <location>
        <begin position="23"/>
        <end position="364"/>
    </location>
</feature>
<evidence type="ECO:0000256" key="1">
    <source>
        <dbReference type="ARBA" id="ARBA00009477"/>
    </source>
</evidence>
<dbReference type="Proteomes" id="UP000009881">
    <property type="component" value="Unassembled WGS sequence"/>
</dbReference>
<keyword evidence="3" id="KW-0732">Signal</keyword>
<dbReference type="PATRIC" id="fig|1238182.3.peg.1076"/>
<gene>
    <name evidence="6" type="ORF">C882_3406</name>
</gene>
<evidence type="ECO:0000256" key="3">
    <source>
        <dbReference type="SAM" id="SignalP"/>
    </source>
</evidence>
<dbReference type="PANTHER" id="PTHR30469:SF20">
    <property type="entry name" value="EFFLUX RND TRANSPORTER PERIPLASMIC ADAPTOR SUBUNIT"/>
    <property type="match status" value="1"/>
</dbReference>
<evidence type="ECO:0000313" key="6">
    <source>
        <dbReference type="EMBL" id="EKV31656.1"/>
    </source>
</evidence>
<dbReference type="Pfam" id="PF25954">
    <property type="entry name" value="Beta-barrel_RND_2"/>
    <property type="match status" value="1"/>
</dbReference>
<comment type="similarity">
    <text evidence="1">Belongs to the membrane fusion protein (MFP) (TC 8.A.1) family.</text>
</comment>
<evidence type="ECO:0000259" key="4">
    <source>
        <dbReference type="Pfam" id="PF25954"/>
    </source>
</evidence>
<evidence type="ECO:0000256" key="2">
    <source>
        <dbReference type="SAM" id="Coils"/>
    </source>
</evidence>
<dbReference type="AlphaFoldDB" id="K9HTW2"/>
<protein>
    <submittedName>
        <fullName evidence="6">Uncharacterized protein</fullName>
    </submittedName>
</protein>
<dbReference type="EMBL" id="ANHY01000005">
    <property type="protein sequence ID" value="EKV31656.1"/>
    <property type="molecule type" value="Genomic_DNA"/>
</dbReference>
<feature type="coiled-coil region" evidence="2">
    <location>
        <begin position="103"/>
        <end position="161"/>
    </location>
</feature>
<name>K9HTW2_9PROT</name>
<evidence type="ECO:0000259" key="5">
    <source>
        <dbReference type="Pfam" id="PF25967"/>
    </source>
</evidence>
<dbReference type="InterPro" id="IPR058792">
    <property type="entry name" value="Beta-barrel_RND_2"/>
</dbReference>
<keyword evidence="2" id="KW-0175">Coiled coil</keyword>
<keyword evidence="7" id="KW-1185">Reference proteome</keyword>
<dbReference type="InterPro" id="IPR006143">
    <property type="entry name" value="RND_pump_MFP"/>
</dbReference>
<dbReference type="Gene3D" id="2.40.30.170">
    <property type="match status" value="1"/>
</dbReference>
<dbReference type="GO" id="GO:1990281">
    <property type="term" value="C:efflux pump complex"/>
    <property type="evidence" value="ECO:0007669"/>
    <property type="project" value="TreeGrafter"/>
</dbReference>
<dbReference type="STRING" id="1238182.C882_3406"/>
<dbReference type="InterPro" id="IPR058627">
    <property type="entry name" value="MdtA-like_C"/>
</dbReference>